<evidence type="ECO:0000313" key="2">
    <source>
        <dbReference type="Proteomes" id="UP000789759"/>
    </source>
</evidence>
<name>A0A9N9K512_9GLOM</name>
<dbReference type="Proteomes" id="UP000789759">
    <property type="component" value="Unassembled WGS sequence"/>
</dbReference>
<protein>
    <submittedName>
        <fullName evidence="1">478_t:CDS:1</fullName>
    </submittedName>
</protein>
<gene>
    <name evidence="1" type="ORF">CPELLU_LOCUS18589</name>
</gene>
<accession>A0A9N9K512</accession>
<proteinExistence type="predicted"/>
<sequence>MYLLCQEQTNRIENTSIHCQKSSYSSNSLLNLDCANIFTSLTEFTKLMFTESIEPTEPIFTKSNKPIFTKSAEPTFTKSTESTKLIESIEFTESNNMLVKFTELITFFISVEYTESIDSVNSTNFTSALIELIEYAKAFKSTKSKPTKLKAISKKTQMIQLLKKLN</sequence>
<keyword evidence="2" id="KW-1185">Reference proteome</keyword>
<dbReference type="EMBL" id="CAJVQA010037973">
    <property type="protein sequence ID" value="CAG8810450.1"/>
    <property type="molecule type" value="Genomic_DNA"/>
</dbReference>
<organism evidence="1 2">
    <name type="scientific">Cetraspora pellucida</name>
    <dbReference type="NCBI Taxonomy" id="1433469"/>
    <lineage>
        <taxon>Eukaryota</taxon>
        <taxon>Fungi</taxon>
        <taxon>Fungi incertae sedis</taxon>
        <taxon>Mucoromycota</taxon>
        <taxon>Glomeromycotina</taxon>
        <taxon>Glomeromycetes</taxon>
        <taxon>Diversisporales</taxon>
        <taxon>Gigasporaceae</taxon>
        <taxon>Cetraspora</taxon>
    </lineage>
</organism>
<comment type="caution">
    <text evidence="1">The sequence shown here is derived from an EMBL/GenBank/DDBJ whole genome shotgun (WGS) entry which is preliminary data.</text>
</comment>
<feature type="non-terminal residue" evidence="1">
    <location>
        <position position="166"/>
    </location>
</feature>
<evidence type="ECO:0000313" key="1">
    <source>
        <dbReference type="EMBL" id="CAG8810450.1"/>
    </source>
</evidence>
<dbReference type="AlphaFoldDB" id="A0A9N9K512"/>
<reference evidence="1" key="1">
    <citation type="submission" date="2021-06" db="EMBL/GenBank/DDBJ databases">
        <authorList>
            <person name="Kallberg Y."/>
            <person name="Tangrot J."/>
            <person name="Rosling A."/>
        </authorList>
    </citation>
    <scope>NUCLEOTIDE SEQUENCE</scope>
    <source>
        <strain evidence="1">FL966</strain>
    </source>
</reference>